<dbReference type="InterPro" id="IPR004507">
    <property type="entry name" value="UbiX-like"/>
</dbReference>
<keyword evidence="2" id="KW-0285">Flavoprotein</keyword>
<evidence type="ECO:0000256" key="3">
    <source>
        <dbReference type="ARBA" id="ARBA00022643"/>
    </source>
</evidence>
<name>A0A6J4VMC3_9DEIN</name>
<evidence type="ECO:0000259" key="5">
    <source>
        <dbReference type="Pfam" id="PF02441"/>
    </source>
</evidence>
<dbReference type="InterPro" id="IPR003382">
    <property type="entry name" value="Flavoprotein"/>
</dbReference>
<dbReference type="GO" id="GO:0004659">
    <property type="term" value="F:prenyltransferase activity"/>
    <property type="evidence" value="ECO:0007669"/>
    <property type="project" value="UniProtKB-KW"/>
</dbReference>
<gene>
    <name evidence="6" type="ORF">AVDCRST_MAG86-3169</name>
</gene>
<dbReference type="Pfam" id="PF02441">
    <property type="entry name" value="Flavoprotein"/>
    <property type="match status" value="1"/>
</dbReference>
<dbReference type="NCBIfam" id="TIGR00421">
    <property type="entry name" value="ubiX_pad"/>
    <property type="match status" value="1"/>
</dbReference>
<evidence type="ECO:0000313" key="6">
    <source>
        <dbReference type="EMBL" id="CAA9583420.1"/>
    </source>
</evidence>
<evidence type="ECO:0000256" key="1">
    <source>
        <dbReference type="ARBA" id="ARBA00022602"/>
    </source>
</evidence>
<dbReference type="NCBIfam" id="NF004685">
    <property type="entry name" value="PRK06029.1"/>
    <property type="match status" value="1"/>
</dbReference>
<dbReference type="AlphaFoldDB" id="A0A6J4VMC3"/>
<accession>A0A6J4VMC3</accession>
<keyword evidence="3" id="KW-0288">FMN</keyword>
<organism evidence="6">
    <name type="scientific">uncultured Truepera sp</name>
    <dbReference type="NCBI Taxonomy" id="543023"/>
    <lineage>
        <taxon>Bacteria</taxon>
        <taxon>Thermotogati</taxon>
        <taxon>Deinococcota</taxon>
        <taxon>Deinococci</taxon>
        <taxon>Trueperales</taxon>
        <taxon>Trueperaceae</taxon>
        <taxon>Truepera</taxon>
        <taxon>environmental samples</taxon>
    </lineage>
</organism>
<keyword evidence="4 6" id="KW-0808">Transferase</keyword>
<sequence length="172" mass="18632">MPYALDLLRTLRGLPVETHLIITNGAKQVIPTELDETVLELEALAEVVYKDADLGAAVSSGSFRAHGMVVTPCSAGTLAKVAHGLTDNLVSRAAHVTLKERRPLVLVVREAPFSRPMLQNMLAAFDAGASVLPASPGFYHRPETLAELIGTVTARTLDLLGIDNQRARRWRE</sequence>
<proteinExistence type="predicted"/>
<feature type="domain" description="Flavoprotein" evidence="5">
    <location>
        <begin position="2"/>
        <end position="150"/>
    </location>
</feature>
<reference evidence="6" key="1">
    <citation type="submission" date="2020-02" db="EMBL/GenBank/DDBJ databases">
        <authorList>
            <person name="Meier V. D."/>
        </authorList>
    </citation>
    <scope>NUCLEOTIDE SEQUENCE</scope>
    <source>
        <strain evidence="6">AVDCRST_MAG86</strain>
    </source>
</reference>
<protein>
    <submittedName>
        <fullName evidence="6">Flavin prenyltransferase UbiX</fullName>
    </submittedName>
</protein>
<keyword evidence="1" id="KW-0637">Prenyltransferase</keyword>
<evidence type="ECO:0000256" key="2">
    <source>
        <dbReference type="ARBA" id="ARBA00022630"/>
    </source>
</evidence>
<dbReference type="EMBL" id="CADCWP010000289">
    <property type="protein sequence ID" value="CAA9583420.1"/>
    <property type="molecule type" value="Genomic_DNA"/>
</dbReference>
<evidence type="ECO:0000256" key="4">
    <source>
        <dbReference type="ARBA" id="ARBA00022679"/>
    </source>
</evidence>
<dbReference type="Gene3D" id="3.40.50.1950">
    <property type="entry name" value="Flavin prenyltransferase-like"/>
    <property type="match status" value="1"/>
</dbReference>
<dbReference type="SUPFAM" id="SSF52507">
    <property type="entry name" value="Homo-oligomeric flavin-containing Cys decarboxylases, HFCD"/>
    <property type="match status" value="1"/>
</dbReference>
<dbReference type="InterPro" id="IPR036551">
    <property type="entry name" value="Flavin_trans-like"/>
</dbReference>